<evidence type="ECO:0000313" key="6">
    <source>
        <dbReference type="Proteomes" id="UP000887229"/>
    </source>
</evidence>
<proteinExistence type="predicted"/>
<comment type="caution">
    <text evidence="5">The sequence shown here is derived from an EMBL/GenBank/DDBJ whole genome shotgun (WGS) entry which is preliminary data.</text>
</comment>
<dbReference type="RefSeq" id="XP_046114263.1">
    <property type="nucleotide sequence ID" value="XM_046259387.1"/>
</dbReference>
<evidence type="ECO:0000256" key="3">
    <source>
        <dbReference type="SAM" id="MobiDB-lite"/>
    </source>
</evidence>
<accession>A0A9P7ZDW7</accession>
<dbReference type="EMBL" id="MU251279">
    <property type="protein sequence ID" value="KAG9250339.1"/>
    <property type="molecule type" value="Genomic_DNA"/>
</dbReference>
<dbReference type="InterPro" id="IPR001138">
    <property type="entry name" value="Zn2Cys6_DnaBD"/>
</dbReference>
<dbReference type="GO" id="GO:0006351">
    <property type="term" value="P:DNA-templated transcription"/>
    <property type="evidence" value="ECO:0007669"/>
    <property type="project" value="InterPro"/>
</dbReference>
<gene>
    <name evidence="5" type="ORF">F5Z01DRAFT_377107</name>
</gene>
<dbReference type="AlphaFoldDB" id="A0A9P7ZDW7"/>
<dbReference type="CDD" id="cd00067">
    <property type="entry name" value="GAL4"/>
    <property type="match status" value="1"/>
</dbReference>
<feature type="domain" description="Zn(2)-C6 fungal-type" evidence="4">
    <location>
        <begin position="34"/>
        <end position="64"/>
    </location>
</feature>
<dbReference type="SMART" id="SM00906">
    <property type="entry name" value="Fungal_trans"/>
    <property type="match status" value="1"/>
</dbReference>
<reference evidence="5" key="1">
    <citation type="journal article" date="2021" name="IMA Fungus">
        <title>Genomic characterization of three marine fungi, including Emericellopsis atlantica sp. nov. with signatures of a generalist lifestyle and marine biomass degradation.</title>
        <authorList>
            <person name="Hagestad O.C."/>
            <person name="Hou L."/>
            <person name="Andersen J.H."/>
            <person name="Hansen E.H."/>
            <person name="Altermark B."/>
            <person name="Li C."/>
            <person name="Kuhnert E."/>
            <person name="Cox R.J."/>
            <person name="Crous P.W."/>
            <person name="Spatafora J.W."/>
            <person name="Lail K."/>
            <person name="Amirebrahimi M."/>
            <person name="Lipzen A."/>
            <person name="Pangilinan J."/>
            <person name="Andreopoulos W."/>
            <person name="Hayes R.D."/>
            <person name="Ng V."/>
            <person name="Grigoriev I.V."/>
            <person name="Jackson S.A."/>
            <person name="Sutton T.D.S."/>
            <person name="Dobson A.D.W."/>
            <person name="Rama T."/>
        </authorList>
    </citation>
    <scope>NUCLEOTIDE SEQUENCE</scope>
    <source>
        <strain evidence="5">TS7</strain>
    </source>
</reference>
<dbReference type="Proteomes" id="UP000887229">
    <property type="component" value="Unassembled WGS sequence"/>
</dbReference>
<dbReference type="GeneID" id="70290290"/>
<dbReference type="Pfam" id="PF04082">
    <property type="entry name" value="Fungal_trans"/>
    <property type="match status" value="1"/>
</dbReference>
<sequence length="722" mass="78231">MPQKKRGGGGSTEDGERSEQADAAAPKRQRVSLACDSCRVARERCDGERPQCGTCVSQKRACSYTPTAKKRGVQTGYLRTIEMSLAWILYEEAPTTEEALLRLLQDKNGPLHKKGKAADKLHKKWTKSRVNKQIGLLLSGSATRPNRDDSSDNESDTEGNGEGMSSNFDVQDQLNNSVSPFLQRERTEIPRASLLKLPRNWRRLFDIYFTYTHCWFPILNRDRILETALAYPPEGIPGPSSVMDVAPSYAELWAVLSLASFQDTTSSNPMQGFMSPKQIYATARGLIPSEERQFELPHLRALLLHSLVLIGQGADLAAWMLVGTATRLAMFLRGTGALYSDGLGINETTERSGRIALAACFVLDTIAATGLGQPASTHVGPANVDAEGLATPAADESWTPLAGFGPTHPEHSQPGPHVQPLRTFQQLLRFCQVLRRGLDPTSLQSRQTTNAAQSMAEVLDPVYSFCNSVIFGASTPPVPSAFLLQIAFLAMTTRLFQSFRGSLLSSLTEAVEGCISSFGSCGTPPLVVGLMGVVQRCAHLGKMHEAERTKWHTTLESLKAVWRNDDLPPSGLPPASDFEVEYSDAGHMATSRQLPTRLNDHQTHMPGYSFSQQPNMGPDSHGFQVVHPIESPSTVQSQAITSPSGPYPSSASMRGAGVPAGMFSGVTGVDIHTQGVDYDAILEELGSIDCTDGLDMDPQFMTNLGFAPGCDLGDMLQGEFGG</sequence>
<dbReference type="SUPFAM" id="SSF57701">
    <property type="entry name" value="Zn2/Cys6 DNA-binding domain"/>
    <property type="match status" value="1"/>
</dbReference>
<dbReference type="PANTHER" id="PTHR47655">
    <property type="entry name" value="QUINIC ACID UTILIZATION ACTIVATOR"/>
    <property type="match status" value="1"/>
</dbReference>
<keyword evidence="2" id="KW-0539">Nucleus</keyword>
<organism evidence="5 6">
    <name type="scientific">Emericellopsis atlantica</name>
    <dbReference type="NCBI Taxonomy" id="2614577"/>
    <lineage>
        <taxon>Eukaryota</taxon>
        <taxon>Fungi</taxon>
        <taxon>Dikarya</taxon>
        <taxon>Ascomycota</taxon>
        <taxon>Pezizomycotina</taxon>
        <taxon>Sordariomycetes</taxon>
        <taxon>Hypocreomycetidae</taxon>
        <taxon>Hypocreales</taxon>
        <taxon>Bionectriaceae</taxon>
        <taxon>Emericellopsis</taxon>
    </lineage>
</organism>
<dbReference type="InterPro" id="IPR007219">
    <property type="entry name" value="XnlR_reg_dom"/>
</dbReference>
<dbReference type="Gene3D" id="4.10.240.10">
    <property type="entry name" value="Zn(2)-C6 fungal-type DNA-binding domain"/>
    <property type="match status" value="1"/>
</dbReference>
<dbReference type="GO" id="GO:0008270">
    <property type="term" value="F:zinc ion binding"/>
    <property type="evidence" value="ECO:0007669"/>
    <property type="project" value="InterPro"/>
</dbReference>
<dbReference type="GO" id="GO:0003677">
    <property type="term" value="F:DNA binding"/>
    <property type="evidence" value="ECO:0007669"/>
    <property type="project" value="InterPro"/>
</dbReference>
<feature type="region of interest" description="Disordered" evidence="3">
    <location>
        <begin position="1"/>
        <end position="27"/>
    </location>
</feature>
<dbReference type="PROSITE" id="PS00463">
    <property type="entry name" value="ZN2_CY6_FUNGAL_1"/>
    <property type="match status" value="1"/>
</dbReference>
<dbReference type="GO" id="GO:0000981">
    <property type="term" value="F:DNA-binding transcription factor activity, RNA polymerase II-specific"/>
    <property type="evidence" value="ECO:0007669"/>
    <property type="project" value="InterPro"/>
</dbReference>
<feature type="region of interest" description="Disordered" evidence="3">
    <location>
        <begin position="136"/>
        <end position="170"/>
    </location>
</feature>
<name>A0A9P7ZDW7_9HYPO</name>
<dbReference type="Pfam" id="PF00172">
    <property type="entry name" value="Zn_clus"/>
    <property type="match status" value="1"/>
</dbReference>
<dbReference type="PROSITE" id="PS50048">
    <property type="entry name" value="ZN2_CY6_FUNGAL_2"/>
    <property type="match status" value="1"/>
</dbReference>
<evidence type="ECO:0000256" key="2">
    <source>
        <dbReference type="ARBA" id="ARBA00023242"/>
    </source>
</evidence>
<dbReference type="PANTHER" id="PTHR47655:SF2">
    <property type="entry name" value="QUINIC ACID UTILIZATION ACTIVATOR"/>
    <property type="match status" value="1"/>
</dbReference>
<protein>
    <recommendedName>
        <fullName evidence="4">Zn(2)-C6 fungal-type domain-containing protein</fullName>
    </recommendedName>
</protein>
<dbReference type="SMART" id="SM00066">
    <property type="entry name" value="GAL4"/>
    <property type="match status" value="1"/>
</dbReference>
<dbReference type="GO" id="GO:0045944">
    <property type="term" value="P:positive regulation of transcription by RNA polymerase II"/>
    <property type="evidence" value="ECO:0007669"/>
    <property type="project" value="TreeGrafter"/>
</dbReference>
<dbReference type="CDD" id="cd12148">
    <property type="entry name" value="fungal_TF_MHR"/>
    <property type="match status" value="1"/>
</dbReference>
<dbReference type="InterPro" id="IPR036864">
    <property type="entry name" value="Zn2-C6_fun-type_DNA-bd_sf"/>
</dbReference>
<keyword evidence="1" id="KW-0479">Metal-binding</keyword>
<dbReference type="InterPro" id="IPR052783">
    <property type="entry name" value="Metabolic/Drug-Res_Regulator"/>
</dbReference>
<evidence type="ECO:0000256" key="1">
    <source>
        <dbReference type="ARBA" id="ARBA00022723"/>
    </source>
</evidence>
<evidence type="ECO:0000313" key="5">
    <source>
        <dbReference type="EMBL" id="KAG9250339.1"/>
    </source>
</evidence>
<dbReference type="OrthoDB" id="3364175at2759"/>
<keyword evidence="6" id="KW-1185">Reference proteome</keyword>
<evidence type="ECO:0000259" key="4">
    <source>
        <dbReference type="PROSITE" id="PS50048"/>
    </source>
</evidence>